<comment type="caution">
    <text evidence="2">The sequence shown here is derived from an EMBL/GenBank/DDBJ whole genome shotgun (WGS) entry which is preliminary data.</text>
</comment>
<feature type="chain" id="PRO_5047286784" evidence="1">
    <location>
        <begin position="18"/>
        <end position="164"/>
    </location>
</feature>
<keyword evidence="1" id="KW-0732">Signal</keyword>
<dbReference type="Proteomes" id="UP000651977">
    <property type="component" value="Unassembled WGS sequence"/>
</dbReference>
<dbReference type="EMBL" id="BMDY01000027">
    <property type="protein sequence ID" value="GGB18622.1"/>
    <property type="molecule type" value="Genomic_DNA"/>
</dbReference>
<organism evidence="2 3">
    <name type="scientific">Agarivorans gilvus</name>
    <dbReference type="NCBI Taxonomy" id="680279"/>
    <lineage>
        <taxon>Bacteria</taxon>
        <taxon>Pseudomonadati</taxon>
        <taxon>Pseudomonadota</taxon>
        <taxon>Gammaproteobacteria</taxon>
        <taxon>Alteromonadales</taxon>
        <taxon>Alteromonadaceae</taxon>
        <taxon>Agarivorans</taxon>
    </lineage>
</organism>
<evidence type="ECO:0000256" key="1">
    <source>
        <dbReference type="SAM" id="SignalP"/>
    </source>
</evidence>
<accession>A0ABQ1I8C0</accession>
<proteinExistence type="predicted"/>
<evidence type="ECO:0000313" key="2">
    <source>
        <dbReference type="EMBL" id="GGB18622.1"/>
    </source>
</evidence>
<feature type="signal peptide" evidence="1">
    <location>
        <begin position="1"/>
        <end position="17"/>
    </location>
</feature>
<reference evidence="3" key="1">
    <citation type="journal article" date="2019" name="Int. J. Syst. Evol. Microbiol.">
        <title>The Global Catalogue of Microorganisms (GCM) 10K type strain sequencing project: providing services to taxonomists for standard genome sequencing and annotation.</title>
        <authorList>
            <consortium name="The Broad Institute Genomics Platform"/>
            <consortium name="The Broad Institute Genome Sequencing Center for Infectious Disease"/>
            <person name="Wu L."/>
            <person name="Ma J."/>
        </authorList>
    </citation>
    <scope>NUCLEOTIDE SEQUENCE [LARGE SCALE GENOMIC DNA]</scope>
    <source>
        <strain evidence="3">CGMCC 1.10131</strain>
    </source>
</reference>
<evidence type="ECO:0000313" key="3">
    <source>
        <dbReference type="Proteomes" id="UP000651977"/>
    </source>
</evidence>
<protein>
    <submittedName>
        <fullName evidence="2">Uncharacterized protein</fullName>
    </submittedName>
</protein>
<dbReference type="RefSeq" id="WP_055733340.1">
    <property type="nucleotide sequence ID" value="NZ_BMDY01000027.1"/>
</dbReference>
<sequence length="164" mass="18181">MKILAVALSVISFPLFAYNSYYVANQPTEYIGTNAQINYRYHHTTSGNIPSGIKGLVGILDHYAMLQMICTNEGKVGIKHNLLNSHVQQVYVDNQPLLSTLGNSQVLEASNQQVEQLQNGKYLHFSEPPVTLGNITLSRKTISLQGFAETYQRMQTLCSDSTGI</sequence>
<keyword evidence="3" id="KW-1185">Reference proteome</keyword>
<gene>
    <name evidence="2" type="ORF">GCM10007414_35040</name>
</gene>
<name>A0ABQ1I8C0_9ALTE</name>